<proteinExistence type="predicted"/>
<gene>
    <name evidence="1" type="ORF">DW889_12665</name>
</gene>
<evidence type="ECO:0000313" key="1">
    <source>
        <dbReference type="EMBL" id="RHB26894.1"/>
    </source>
</evidence>
<dbReference type="AlphaFoldDB" id="A0A413V024"/>
<accession>A0A413V024</accession>
<comment type="caution">
    <text evidence="1">The sequence shown here is derived from an EMBL/GenBank/DDBJ whole genome shotgun (WGS) entry which is preliminary data.</text>
</comment>
<dbReference type="Proteomes" id="UP000283482">
    <property type="component" value="Unassembled WGS sequence"/>
</dbReference>
<dbReference type="RefSeq" id="WP_117907432.1">
    <property type="nucleotide sequence ID" value="NZ_QSGN01000034.1"/>
</dbReference>
<organism evidence="1 2">
    <name type="scientific">Bacteroides stercoris</name>
    <dbReference type="NCBI Taxonomy" id="46506"/>
    <lineage>
        <taxon>Bacteria</taxon>
        <taxon>Pseudomonadati</taxon>
        <taxon>Bacteroidota</taxon>
        <taxon>Bacteroidia</taxon>
        <taxon>Bacteroidales</taxon>
        <taxon>Bacteroidaceae</taxon>
        <taxon>Bacteroides</taxon>
    </lineage>
</organism>
<reference evidence="1 2" key="1">
    <citation type="submission" date="2018-08" db="EMBL/GenBank/DDBJ databases">
        <title>A genome reference for cultivated species of the human gut microbiota.</title>
        <authorList>
            <person name="Zou Y."/>
            <person name="Xue W."/>
            <person name="Luo G."/>
        </authorList>
    </citation>
    <scope>NUCLEOTIDE SEQUENCE [LARGE SCALE GENOMIC DNA]</scope>
    <source>
        <strain evidence="1 2">AM40-34</strain>
    </source>
</reference>
<sequence>MKKRDYELVKNGKYNRRAIMQRAYVFVRNYNYSLSSALKTAWCDAHLKMDEYKAQIAPKYQDYPKPANNFRQAMIDLNPTLRSYDSSWR</sequence>
<name>A0A413V024_BACSE</name>
<evidence type="ECO:0000313" key="2">
    <source>
        <dbReference type="Proteomes" id="UP000283482"/>
    </source>
</evidence>
<dbReference type="EMBL" id="QSGN01000034">
    <property type="protein sequence ID" value="RHB26894.1"/>
    <property type="molecule type" value="Genomic_DNA"/>
</dbReference>
<protein>
    <submittedName>
        <fullName evidence="1">Uncharacterized protein</fullName>
    </submittedName>
</protein>